<gene>
    <name evidence="2" type="ORF">PAHA3_0471</name>
</gene>
<keyword evidence="1" id="KW-1133">Transmembrane helix</keyword>
<evidence type="ECO:0000313" key="2">
    <source>
        <dbReference type="EMBL" id="GAS80401.1"/>
    </source>
</evidence>
<reference evidence="3" key="2">
    <citation type="submission" date="2016-01" db="EMBL/GenBank/DDBJ databases">
        <title>Draft Genome Sequence of Paenibacillus amylolyticus Heshi-A3 that Was Isolated from Fermented Rice Bran with Aging Salted Mackerel, Which Was Named Heshiko as Traditional Fermented Seafood in Japan.</title>
        <authorList>
            <person name="Akuzawa S."/>
            <person name="Nakagawa J."/>
            <person name="Kanekatsu T."/>
            <person name="Kubota E."/>
            <person name="Ohtake R."/>
            <person name="Suzuki T."/>
            <person name="Kanesaki Y."/>
        </authorList>
    </citation>
    <scope>NUCLEOTIDE SEQUENCE [LARGE SCALE GENOMIC DNA]</scope>
    <source>
        <strain evidence="3">Heshi-A3</strain>
    </source>
</reference>
<sequence length="127" mass="14134">MIVLTSAIVFTVLILIVILFQVALAVGVSWGEYAMGGKFPGKYPISMRFACIVQIAILAFMGIIVLSKAGLLWRQWSVFAETAIWFIVAYLVLGTMLNLITRSVWERRIWAPVTLLMLITSIIIAIS</sequence>
<evidence type="ECO:0000256" key="1">
    <source>
        <dbReference type="SAM" id="Phobius"/>
    </source>
</evidence>
<organism evidence="2 3">
    <name type="scientific">Paenibacillus amylolyticus</name>
    <dbReference type="NCBI Taxonomy" id="1451"/>
    <lineage>
        <taxon>Bacteria</taxon>
        <taxon>Bacillati</taxon>
        <taxon>Bacillota</taxon>
        <taxon>Bacilli</taxon>
        <taxon>Bacillales</taxon>
        <taxon>Paenibacillaceae</taxon>
        <taxon>Paenibacillus</taxon>
    </lineage>
</organism>
<comment type="caution">
    <text evidence="2">The sequence shown here is derived from an EMBL/GenBank/DDBJ whole genome shotgun (WGS) entry which is preliminary data.</text>
</comment>
<protein>
    <submittedName>
        <fullName evidence="2">Uncharacterized protein</fullName>
    </submittedName>
</protein>
<name>A0A100VIB8_PAEAM</name>
<dbReference type="RefSeq" id="WP_062833288.1">
    <property type="nucleotide sequence ID" value="NZ_BCNV01000001.1"/>
</dbReference>
<feature type="transmembrane region" description="Helical" evidence="1">
    <location>
        <begin position="109"/>
        <end position="126"/>
    </location>
</feature>
<accession>A0A100VIB8</accession>
<proteinExistence type="predicted"/>
<feature type="transmembrane region" description="Helical" evidence="1">
    <location>
        <begin position="45"/>
        <end position="66"/>
    </location>
</feature>
<dbReference type="EMBL" id="BCNV01000001">
    <property type="protein sequence ID" value="GAS80401.1"/>
    <property type="molecule type" value="Genomic_DNA"/>
</dbReference>
<keyword evidence="1" id="KW-0472">Membrane</keyword>
<feature type="transmembrane region" description="Helical" evidence="1">
    <location>
        <begin position="78"/>
        <end position="97"/>
    </location>
</feature>
<keyword evidence="1" id="KW-0812">Transmembrane</keyword>
<evidence type="ECO:0000313" key="3">
    <source>
        <dbReference type="Proteomes" id="UP000069697"/>
    </source>
</evidence>
<dbReference type="Proteomes" id="UP000069697">
    <property type="component" value="Unassembled WGS sequence"/>
</dbReference>
<reference evidence="2 3" key="1">
    <citation type="journal article" date="2016" name="Genome Announc.">
        <title>Draft Genome Sequence of Paenibacillus amylolyticus Heshi-A3, Isolated from Fermented Rice Bran in a Japanese Fermented Seafood Dish.</title>
        <authorList>
            <person name="Akuzawa S."/>
            <person name="Nagaoka J."/>
            <person name="Kanekatsu M."/>
            <person name="Kubota E."/>
            <person name="Ohtake R."/>
            <person name="Suzuki T."/>
            <person name="Kanesaki Y."/>
        </authorList>
    </citation>
    <scope>NUCLEOTIDE SEQUENCE [LARGE SCALE GENOMIC DNA]</scope>
    <source>
        <strain evidence="2 3">Heshi-A3</strain>
    </source>
</reference>
<dbReference type="AlphaFoldDB" id="A0A100VIB8"/>